<gene>
    <name evidence="1" type="ORF">EV665_113159</name>
</gene>
<dbReference type="Pfam" id="PF10098">
    <property type="entry name" value="DUF2336"/>
    <property type="match status" value="1"/>
</dbReference>
<comment type="caution">
    <text evidence="1">The sequence shown here is derived from an EMBL/GenBank/DDBJ whole genome shotgun (WGS) entry which is preliminary data.</text>
</comment>
<organism evidence="1 2">
    <name type="scientific">Shinella granuli</name>
    <dbReference type="NCBI Taxonomy" id="323621"/>
    <lineage>
        <taxon>Bacteria</taxon>
        <taxon>Pseudomonadati</taxon>
        <taxon>Pseudomonadota</taxon>
        <taxon>Alphaproteobacteria</taxon>
        <taxon>Hyphomicrobiales</taxon>
        <taxon>Rhizobiaceae</taxon>
        <taxon>Shinella</taxon>
    </lineage>
</organism>
<protein>
    <submittedName>
        <fullName evidence="1">Uncharacterized protein (DUF2336 family)</fullName>
    </submittedName>
</protein>
<evidence type="ECO:0000313" key="1">
    <source>
        <dbReference type="EMBL" id="TCN41563.1"/>
    </source>
</evidence>
<dbReference type="Proteomes" id="UP000295351">
    <property type="component" value="Unassembled WGS sequence"/>
</dbReference>
<name>A0A4R2CLP6_SHIGR</name>
<dbReference type="InterPro" id="IPR019285">
    <property type="entry name" value="DUF2336"/>
</dbReference>
<accession>A0A4R2CLP6</accession>
<dbReference type="EMBL" id="SLVX01000013">
    <property type="protein sequence ID" value="TCN41563.1"/>
    <property type="molecule type" value="Genomic_DNA"/>
</dbReference>
<reference evidence="1 2" key="1">
    <citation type="submission" date="2019-03" db="EMBL/GenBank/DDBJ databases">
        <title>Genomic Encyclopedia of Type Strains, Phase IV (KMG-IV): sequencing the most valuable type-strain genomes for metagenomic binning, comparative biology and taxonomic classification.</title>
        <authorList>
            <person name="Goeker M."/>
        </authorList>
    </citation>
    <scope>NUCLEOTIDE SEQUENCE [LARGE SCALE GENOMIC DNA]</scope>
    <source>
        <strain evidence="1 2">DSM 18401</strain>
    </source>
</reference>
<dbReference type="AlphaFoldDB" id="A0A4R2CLP6"/>
<keyword evidence="2" id="KW-1185">Reference proteome</keyword>
<sequence length="330" mass="35088">MIFLLDDPAPQVRLALAETLAGSEDAPRAVILPLAEDQPEIAAHIILRSPLLTDADLVDLAAKGSATTRMLIAHRAFVSRPVSAALAEIGDAPDVLALLENEGAVLSRRSLARIADRFGDDAEIRALLLDRDDLPSDARHALVEKIGTALAGFGLIQAAVGTSRVARITREACDVATIGMVGEVSAAEMPALVEHLRLTGRLTPVFLMHALCTGRVEFFAAAITDLSGQAERRVRSILSDGREAAVRALYESAGLGRDISALFAEATMLWRREAKGGDDGLSVSERLLSRARAAGDASCQSMLELVERLAIAEQRQTARSYALIAARDAA</sequence>
<evidence type="ECO:0000313" key="2">
    <source>
        <dbReference type="Proteomes" id="UP000295351"/>
    </source>
</evidence>
<proteinExistence type="predicted"/>